<dbReference type="SUPFAM" id="SSF52540">
    <property type="entry name" value="P-loop containing nucleoside triphosphate hydrolases"/>
    <property type="match status" value="1"/>
</dbReference>
<dbReference type="PANTHER" id="PTHR46082:SF6">
    <property type="entry name" value="AAA+ ATPASE DOMAIN-CONTAINING PROTEIN-RELATED"/>
    <property type="match status" value="1"/>
</dbReference>
<dbReference type="Proteomes" id="UP001221142">
    <property type="component" value="Unassembled WGS sequence"/>
</dbReference>
<name>A0AAD7BAS9_9AGAR</name>
<dbReference type="GO" id="GO:0043531">
    <property type="term" value="F:ADP binding"/>
    <property type="evidence" value="ECO:0007669"/>
    <property type="project" value="InterPro"/>
</dbReference>
<dbReference type="Gene3D" id="1.25.40.10">
    <property type="entry name" value="Tetratricopeptide repeat domain"/>
    <property type="match status" value="2"/>
</dbReference>
<dbReference type="SUPFAM" id="SSF48452">
    <property type="entry name" value="TPR-like"/>
    <property type="match status" value="3"/>
</dbReference>
<dbReference type="InterPro" id="IPR027417">
    <property type="entry name" value="P-loop_NTPase"/>
</dbReference>
<feature type="compositionally biased region" description="Gly residues" evidence="1">
    <location>
        <begin position="18"/>
        <end position="38"/>
    </location>
</feature>
<evidence type="ECO:0000256" key="1">
    <source>
        <dbReference type="SAM" id="MobiDB-lite"/>
    </source>
</evidence>
<evidence type="ECO:0008006" key="4">
    <source>
        <dbReference type="Google" id="ProtNLM"/>
    </source>
</evidence>
<dbReference type="InterPro" id="IPR011990">
    <property type="entry name" value="TPR-like_helical_dom_sf"/>
</dbReference>
<protein>
    <recommendedName>
        <fullName evidence="4">Kinesin light chain</fullName>
    </recommendedName>
</protein>
<comment type="caution">
    <text evidence="2">The sequence shown here is derived from an EMBL/GenBank/DDBJ whole genome shotgun (WGS) entry which is preliminary data.</text>
</comment>
<evidence type="ECO:0000313" key="2">
    <source>
        <dbReference type="EMBL" id="KAJ7614951.1"/>
    </source>
</evidence>
<sequence length="894" mass="100850">MSLPTVDIQPGTHFHVHGGTGGPGGGADQQGGEGGPAEGGTLIYGSQINNLNVYSHGQEPRQQGQIELITQEQCHTALALVRCPPASQIFQGRKEILDKMQQYFSQEPKKRRIFVLYGLGGSGKTQIALKFLEETSDEVSRQFFVNASSSEALNNSFMNIAISQRFGQTPEAGIQWLISEHKEWTLLFDNADDPKLKLSPFFPQCTHGKIIITSRNPQLAVYGPASHSQVGDLDEENAALLLLARAVKEHTDENYKLAVGIVQELSCLPLAIVQAGAYIAKFKCLMDYLSIYRQNKEELLRQHPDQALDNYEWTVYTTWQISFEKLSPVAARFLQLCSLLHHSNIPRSIFANATQWILNNEGHETGSMQEAREFLQNFVTRSGSWHEPHLRNAVAEIEEYSWLESDERSKTLSIHPLVHLWCSGTLPDEVATRACMANVLGMAIDLGPDAYLERIRVIAHVNTLAPDFTIVNSEFWNQYAHIYDDAGNFEQAHRLCELNMKRQRELLGKDHPDTLYAMQDLAIAHRRLGQYQEAESLQLSVLEHYQKFLADEHPDTLDAMANLSATYRKQGRYHEAEALELFVLKQRQKLLSEYHPDTLTAIANLAATYRQLGKYQEAEPLQISVLQQSQKLLGNHHPDTLVAMAHLAATYVYLGRYREAELLALSVFEQCQKLFGDHHPTTLRSMANVAVTYSKLARHQEAEQLELSVLEHRQKLLGNDHPDTLDAMNNLAITYGHLRRHQEAEQLELSVLEQRKKLLGKDHPDTLDAMANLATTYGQMRRHQEAEQLELSVLEKCQKLLGNDHPDTLFAMANLAMTLSSTGRHQAAENLQLKVVAKRREVLGADHPDTLRATKNLMATRDALGKAKDTEFKHTSAKRLSKLFSRFKFAASKK</sequence>
<dbReference type="InterPro" id="IPR053137">
    <property type="entry name" value="NLR-like"/>
</dbReference>
<accession>A0AAD7BAS9</accession>
<dbReference type="SMART" id="SM00028">
    <property type="entry name" value="TPR"/>
    <property type="match status" value="8"/>
</dbReference>
<dbReference type="EMBL" id="JARKIF010000025">
    <property type="protein sequence ID" value="KAJ7614951.1"/>
    <property type="molecule type" value="Genomic_DNA"/>
</dbReference>
<reference evidence="2" key="1">
    <citation type="submission" date="2023-03" db="EMBL/GenBank/DDBJ databases">
        <title>Massive genome expansion in bonnet fungi (Mycena s.s.) driven by repeated elements and novel gene families across ecological guilds.</title>
        <authorList>
            <consortium name="Lawrence Berkeley National Laboratory"/>
            <person name="Harder C.B."/>
            <person name="Miyauchi S."/>
            <person name="Viragh M."/>
            <person name="Kuo A."/>
            <person name="Thoen E."/>
            <person name="Andreopoulos B."/>
            <person name="Lu D."/>
            <person name="Skrede I."/>
            <person name="Drula E."/>
            <person name="Henrissat B."/>
            <person name="Morin E."/>
            <person name="Kohler A."/>
            <person name="Barry K."/>
            <person name="LaButti K."/>
            <person name="Morin E."/>
            <person name="Salamov A."/>
            <person name="Lipzen A."/>
            <person name="Mereny Z."/>
            <person name="Hegedus B."/>
            <person name="Baldrian P."/>
            <person name="Stursova M."/>
            <person name="Weitz H."/>
            <person name="Taylor A."/>
            <person name="Grigoriev I.V."/>
            <person name="Nagy L.G."/>
            <person name="Martin F."/>
            <person name="Kauserud H."/>
        </authorList>
    </citation>
    <scope>NUCLEOTIDE SEQUENCE</scope>
    <source>
        <strain evidence="2">9284</strain>
    </source>
</reference>
<dbReference type="Pfam" id="PF13374">
    <property type="entry name" value="TPR_10"/>
    <property type="match status" value="5"/>
</dbReference>
<dbReference type="PRINTS" id="PR00381">
    <property type="entry name" value="KINESINLIGHT"/>
</dbReference>
<dbReference type="PANTHER" id="PTHR46082">
    <property type="entry name" value="ATP/GTP-BINDING PROTEIN-RELATED"/>
    <property type="match status" value="1"/>
</dbReference>
<proteinExistence type="predicted"/>
<gene>
    <name evidence="2" type="ORF">FB45DRAFT_249655</name>
</gene>
<dbReference type="InterPro" id="IPR019734">
    <property type="entry name" value="TPR_rpt"/>
</dbReference>
<dbReference type="Pfam" id="PF13424">
    <property type="entry name" value="TPR_12"/>
    <property type="match status" value="2"/>
</dbReference>
<keyword evidence="3" id="KW-1185">Reference proteome</keyword>
<evidence type="ECO:0000313" key="3">
    <source>
        <dbReference type="Proteomes" id="UP001221142"/>
    </source>
</evidence>
<dbReference type="AlphaFoldDB" id="A0AAD7BAS9"/>
<dbReference type="Gene3D" id="3.40.50.300">
    <property type="entry name" value="P-loop containing nucleotide triphosphate hydrolases"/>
    <property type="match status" value="1"/>
</dbReference>
<organism evidence="2 3">
    <name type="scientific">Roridomyces roridus</name>
    <dbReference type="NCBI Taxonomy" id="1738132"/>
    <lineage>
        <taxon>Eukaryota</taxon>
        <taxon>Fungi</taxon>
        <taxon>Dikarya</taxon>
        <taxon>Basidiomycota</taxon>
        <taxon>Agaricomycotina</taxon>
        <taxon>Agaricomycetes</taxon>
        <taxon>Agaricomycetidae</taxon>
        <taxon>Agaricales</taxon>
        <taxon>Marasmiineae</taxon>
        <taxon>Mycenaceae</taxon>
        <taxon>Roridomyces</taxon>
    </lineage>
</organism>
<feature type="region of interest" description="Disordered" evidence="1">
    <location>
        <begin position="1"/>
        <end position="40"/>
    </location>
</feature>